<dbReference type="Gene3D" id="3.20.20.210">
    <property type="match status" value="1"/>
</dbReference>
<accession>A0A7G9GHB2</accession>
<dbReference type="EMBL" id="CP060635">
    <property type="protein sequence ID" value="QNM10194.1"/>
    <property type="molecule type" value="Genomic_DNA"/>
</dbReference>
<feature type="domain" description="Uroporphyrinogen decarboxylase (URO-D)" evidence="1">
    <location>
        <begin position="159"/>
        <end position="319"/>
    </location>
</feature>
<dbReference type="AlphaFoldDB" id="A0A7G9GHB2"/>
<protein>
    <submittedName>
        <fullName evidence="2">Methyltransferase</fullName>
    </submittedName>
</protein>
<dbReference type="GO" id="GO:0032259">
    <property type="term" value="P:methylation"/>
    <property type="evidence" value="ECO:0007669"/>
    <property type="project" value="UniProtKB-KW"/>
</dbReference>
<organism evidence="2 3">
    <name type="scientific">Wansuia hejianensis</name>
    <dbReference type="NCBI Taxonomy" id="2763667"/>
    <lineage>
        <taxon>Bacteria</taxon>
        <taxon>Bacillati</taxon>
        <taxon>Bacillota</taxon>
        <taxon>Clostridia</taxon>
        <taxon>Lachnospirales</taxon>
        <taxon>Lachnospiraceae</taxon>
        <taxon>Wansuia</taxon>
    </lineage>
</organism>
<dbReference type="GO" id="GO:0008168">
    <property type="term" value="F:methyltransferase activity"/>
    <property type="evidence" value="ECO:0007669"/>
    <property type="project" value="UniProtKB-KW"/>
</dbReference>
<dbReference type="GO" id="GO:0004853">
    <property type="term" value="F:uroporphyrinogen decarboxylase activity"/>
    <property type="evidence" value="ECO:0007669"/>
    <property type="project" value="InterPro"/>
</dbReference>
<dbReference type="SUPFAM" id="SSF51726">
    <property type="entry name" value="UROD/MetE-like"/>
    <property type="match status" value="1"/>
</dbReference>
<dbReference type="InterPro" id="IPR038071">
    <property type="entry name" value="UROD/MetE-like_sf"/>
</dbReference>
<dbReference type="Pfam" id="PF01208">
    <property type="entry name" value="URO-D"/>
    <property type="match status" value="1"/>
</dbReference>
<dbReference type="RefSeq" id="WP_147371462.1">
    <property type="nucleotide sequence ID" value="NZ_CP060635.1"/>
</dbReference>
<keyword evidence="3" id="KW-1185">Reference proteome</keyword>
<dbReference type="GO" id="GO:0006779">
    <property type="term" value="P:porphyrin-containing compound biosynthetic process"/>
    <property type="evidence" value="ECO:0007669"/>
    <property type="project" value="InterPro"/>
</dbReference>
<dbReference type="Proteomes" id="UP000515860">
    <property type="component" value="Chromosome"/>
</dbReference>
<name>A0A7G9GHB2_9FIRM</name>
<proteinExistence type="predicted"/>
<sequence>MKFSEDEMRVRYVIPGARGRIDLPVYEAPVTAGENMLRAIFDKAPVFMPNYRYFLGFNPRIFPDAEARASIRDGGEPKVHPEGFPDMFGITWVFVEVAGGSMVKPGAPLLSTMNEWKEKVVWPDIDSWDWEGQKALSREFVADPELAVMPTIYTGYFERMISMMDFEGAAMALIDEDQQKAVHEFLDKLADLYCRMIDKFVEHFSIRGICVHDDWGSQRSPFFSLETARNMFVPHLRTVVDHAHAKGLFYDMHSCGHIESIFPAIVEAGVDSWAGQEMNDKAAMYREYGKDILIGVETPDISEDMPRDEVRRVAKEYVDAYMVPGAPAMVGYSSKILNPCFFEDIYRFSRQKVNG</sequence>
<dbReference type="KEGG" id="whj:H9Q79_07995"/>
<reference evidence="2 3" key="1">
    <citation type="submission" date="2020-08" db="EMBL/GenBank/DDBJ databases">
        <authorList>
            <person name="Liu C."/>
            <person name="Sun Q."/>
        </authorList>
    </citation>
    <scope>NUCLEOTIDE SEQUENCE [LARGE SCALE GENOMIC DNA]</scope>
    <source>
        <strain evidence="2 3">NSJ-29</strain>
    </source>
</reference>
<gene>
    <name evidence="2" type="ORF">H9Q79_07995</name>
</gene>
<evidence type="ECO:0000259" key="1">
    <source>
        <dbReference type="Pfam" id="PF01208"/>
    </source>
</evidence>
<keyword evidence="2" id="KW-0489">Methyltransferase</keyword>
<evidence type="ECO:0000313" key="2">
    <source>
        <dbReference type="EMBL" id="QNM10194.1"/>
    </source>
</evidence>
<keyword evidence="2" id="KW-0808">Transferase</keyword>
<dbReference type="InterPro" id="IPR000257">
    <property type="entry name" value="Uroporphyrinogen_deCOase"/>
</dbReference>
<evidence type="ECO:0000313" key="3">
    <source>
        <dbReference type="Proteomes" id="UP000515860"/>
    </source>
</evidence>